<accession>A0ABW8YN48</accession>
<evidence type="ECO:0000313" key="3">
    <source>
        <dbReference type="EMBL" id="MFL9841444.1"/>
    </source>
</evidence>
<feature type="domain" description="Fatty acid desaturase" evidence="2">
    <location>
        <begin position="84"/>
        <end position="344"/>
    </location>
</feature>
<dbReference type="InterPro" id="IPR005804">
    <property type="entry name" value="FA_desaturase_dom"/>
</dbReference>
<evidence type="ECO:0000259" key="2">
    <source>
        <dbReference type="Pfam" id="PF00487"/>
    </source>
</evidence>
<sequence>MPDAMNSLALDAAPLEREAAAPVAAAKIRLSGMADDRAMLRAAAELTRDLQTPNPRIYWSDFLGSAALGYAALAGAIFAPSIGWAVASGVLAVLALYRASLFIHEITHLKHSLLPGFRVGWNLLLGIPMMLPSFMYEGIHTIHHTRTRYGTVEDPEYLPLALMKPWTLPVFLLVSALMPVGLLLRFGVLGPLSLVSKRLRRLVVGRYSGLQINPKFERKAPEGAFARQWRWQEIGASLVAVALIATVATGVLPLKAFLTYMVVISGVAVLNQVRTLVAHLWENEGEPLTVTAQYLDSVNVPGGFLPYLWAPVGLRFHALHHLLPSLPYHALGEAHRRISTALEQESSYHGANYPSLRGLMVRLASNTMKVRAG</sequence>
<proteinExistence type="predicted"/>
<feature type="transmembrane region" description="Helical" evidence="1">
    <location>
        <begin position="234"/>
        <end position="252"/>
    </location>
</feature>
<keyword evidence="1" id="KW-0812">Transmembrane</keyword>
<keyword evidence="4" id="KW-1185">Reference proteome</keyword>
<feature type="transmembrane region" description="Helical" evidence="1">
    <location>
        <begin position="166"/>
        <end position="192"/>
    </location>
</feature>
<organism evidence="3 4">
    <name type="scientific">Sphingomonas plantiphila</name>
    <dbReference type="NCBI Taxonomy" id="3163295"/>
    <lineage>
        <taxon>Bacteria</taxon>
        <taxon>Pseudomonadati</taxon>
        <taxon>Pseudomonadota</taxon>
        <taxon>Alphaproteobacteria</taxon>
        <taxon>Sphingomonadales</taxon>
        <taxon>Sphingomonadaceae</taxon>
        <taxon>Sphingomonas</taxon>
    </lineage>
</organism>
<dbReference type="Pfam" id="PF00487">
    <property type="entry name" value="FA_desaturase"/>
    <property type="match status" value="1"/>
</dbReference>
<keyword evidence="1" id="KW-1133">Transmembrane helix</keyword>
<dbReference type="CDD" id="cd01060">
    <property type="entry name" value="Membrane-FADS-like"/>
    <property type="match status" value="1"/>
</dbReference>
<feature type="transmembrane region" description="Helical" evidence="1">
    <location>
        <begin position="117"/>
        <end position="136"/>
    </location>
</feature>
<gene>
    <name evidence="3" type="ORF">ABS767_10755</name>
</gene>
<evidence type="ECO:0000313" key="4">
    <source>
        <dbReference type="Proteomes" id="UP001629244"/>
    </source>
</evidence>
<dbReference type="Proteomes" id="UP001629244">
    <property type="component" value="Unassembled WGS sequence"/>
</dbReference>
<dbReference type="EMBL" id="JBELQC010000001">
    <property type="protein sequence ID" value="MFL9841444.1"/>
    <property type="molecule type" value="Genomic_DNA"/>
</dbReference>
<protein>
    <submittedName>
        <fullName evidence="3">Fatty acid desaturase</fullName>
    </submittedName>
</protein>
<feature type="transmembrane region" description="Helical" evidence="1">
    <location>
        <begin position="68"/>
        <end position="97"/>
    </location>
</feature>
<dbReference type="RefSeq" id="WP_408078346.1">
    <property type="nucleotide sequence ID" value="NZ_JBELQC010000001.1"/>
</dbReference>
<evidence type="ECO:0000256" key="1">
    <source>
        <dbReference type="SAM" id="Phobius"/>
    </source>
</evidence>
<comment type="caution">
    <text evidence="3">The sequence shown here is derived from an EMBL/GenBank/DDBJ whole genome shotgun (WGS) entry which is preliminary data.</text>
</comment>
<name>A0ABW8YN48_9SPHN</name>
<keyword evidence="1" id="KW-0472">Membrane</keyword>
<reference evidence="3 4" key="1">
    <citation type="submission" date="2024-06" db="EMBL/GenBank/DDBJ databases">
        <authorList>
            <person name="Kaempfer P."/>
            <person name="Viver T."/>
        </authorList>
    </citation>
    <scope>NUCLEOTIDE SEQUENCE [LARGE SCALE GENOMIC DNA]</scope>
    <source>
        <strain evidence="3 4">ST-64</strain>
    </source>
</reference>